<dbReference type="Pfam" id="PF13426">
    <property type="entry name" value="PAS_9"/>
    <property type="match status" value="1"/>
</dbReference>
<dbReference type="InterPro" id="IPR036890">
    <property type="entry name" value="HATPase_C_sf"/>
</dbReference>
<feature type="domain" description="Histidine kinase" evidence="9">
    <location>
        <begin position="528"/>
        <end position="741"/>
    </location>
</feature>
<dbReference type="InterPro" id="IPR035965">
    <property type="entry name" value="PAS-like_dom_sf"/>
</dbReference>
<feature type="transmembrane region" description="Helical" evidence="8">
    <location>
        <begin position="349"/>
        <end position="372"/>
    </location>
</feature>
<dbReference type="PANTHER" id="PTHR43065">
    <property type="entry name" value="SENSOR HISTIDINE KINASE"/>
    <property type="match status" value="1"/>
</dbReference>
<accession>A0A4Q0YC20</accession>
<dbReference type="PANTHER" id="PTHR43065:SF46">
    <property type="entry name" value="C4-DICARBOXYLATE TRANSPORT SENSOR PROTEIN DCTB"/>
    <property type="match status" value="1"/>
</dbReference>
<dbReference type="NCBIfam" id="TIGR00229">
    <property type="entry name" value="sensory_box"/>
    <property type="match status" value="1"/>
</dbReference>
<dbReference type="SUPFAM" id="SSF55785">
    <property type="entry name" value="PYP-like sensor domain (PAS domain)"/>
    <property type="match status" value="1"/>
</dbReference>
<dbReference type="PRINTS" id="PR00344">
    <property type="entry name" value="BCTRLSENSOR"/>
</dbReference>
<keyword evidence="4" id="KW-0547">Nucleotide-binding</keyword>
<dbReference type="GO" id="GO:0000155">
    <property type="term" value="F:phosphorelay sensor kinase activity"/>
    <property type="evidence" value="ECO:0007669"/>
    <property type="project" value="InterPro"/>
</dbReference>
<evidence type="ECO:0000259" key="9">
    <source>
        <dbReference type="PROSITE" id="PS50109"/>
    </source>
</evidence>
<dbReference type="InterPro" id="IPR003594">
    <property type="entry name" value="HATPase_dom"/>
</dbReference>
<dbReference type="Pfam" id="PF04392">
    <property type="entry name" value="ABC_sub_bind"/>
    <property type="match status" value="1"/>
</dbReference>
<evidence type="ECO:0000256" key="4">
    <source>
        <dbReference type="ARBA" id="ARBA00022741"/>
    </source>
</evidence>
<keyword evidence="5" id="KW-0418">Kinase</keyword>
<dbReference type="SUPFAM" id="SSF55874">
    <property type="entry name" value="ATPase domain of HSP90 chaperone/DNA topoisomerase II/histidine kinase"/>
    <property type="match status" value="1"/>
</dbReference>
<dbReference type="SUPFAM" id="SSF47384">
    <property type="entry name" value="Homodimeric domain of signal transducing histidine kinase"/>
    <property type="match status" value="1"/>
</dbReference>
<evidence type="ECO:0000256" key="1">
    <source>
        <dbReference type="ARBA" id="ARBA00000085"/>
    </source>
</evidence>
<dbReference type="GO" id="GO:0005524">
    <property type="term" value="F:ATP binding"/>
    <property type="evidence" value="ECO:0007669"/>
    <property type="project" value="UniProtKB-KW"/>
</dbReference>
<keyword evidence="3" id="KW-0808">Transferase</keyword>
<dbReference type="InterPro" id="IPR007487">
    <property type="entry name" value="ABC_transpt-TYRBP-like"/>
</dbReference>
<dbReference type="EMBL" id="PDKJ01000007">
    <property type="protein sequence ID" value="RXJ67897.1"/>
    <property type="molecule type" value="Genomic_DNA"/>
</dbReference>
<proteinExistence type="predicted"/>
<dbReference type="PROSITE" id="PS50109">
    <property type="entry name" value="HIS_KIN"/>
    <property type="match status" value="1"/>
</dbReference>
<evidence type="ECO:0000256" key="7">
    <source>
        <dbReference type="ARBA" id="ARBA00023012"/>
    </source>
</evidence>
<evidence type="ECO:0000313" key="11">
    <source>
        <dbReference type="Proteomes" id="UP000290172"/>
    </source>
</evidence>
<dbReference type="InterPro" id="IPR005467">
    <property type="entry name" value="His_kinase_dom"/>
</dbReference>
<dbReference type="EC" id="2.7.13.3" evidence="2"/>
<evidence type="ECO:0000256" key="5">
    <source>
        <dbReference type="ARBA" id="ARBA00022777"/>
    </source>
</evidence>
<evidence type="ECO:0000256" key="8">
    <source>
        <dbReference type="SAM" id="Phobius"/>
    </source>
</evidence>
<comment type="catalytic activity">
    <reaction evidence="1">
        <text>ATP + protein L-histidine = ADP + protein N-phospho-L-histidine.</text>
        <dbReference type="EC" id="2.7.13.3"/>
    </reaction>
</comment>
<keyword evidence="8" id="KW-0472">Membrane</keyword>
<dbReference type="Gene3D" id="3.30.450.20">
    <property type="entry name" value="PAS domain"/>
    <property type="match status" value="1"/>
</dbReference>
<dbReference type="Gene3D" id="3.30.565.10">
    <property type="entry name" value="Histidine kinase-like ATPase, C-terminal domain"/>
    <property type="match status" value="1"/>
</dbReference>
<evidence type="ECO:0000256" key="2">
    <source>
        <dbReference type="ARBA" id="ARBA00012438"/>
    </source>
</evidence>
<evidence type="ECO:0000313" key="10">
    <source>
        <dbReference type="EMBL" id="RXJ67897.1"/>
    </source>
</evidence>
<organism evidence="10 11">
    <name type="scientific">Halarcobacter ebronensis</name>
    <dbReference type="NCBI Taxonomy" id="1462615"/>
    <lineage>
        <taxon>Bacteria</taxon>
        <taxon>Pseudomonadati</taxon>
        <taxon>Campylobacterota</taxon>
        <taxon>Epsilonproteobacteria</taxon>
        <taxon>Campylobacterales</taxon>
        <taxon>Arcobacteraceae</taxon>
        <taxon>Halarcobacter</taxon>
    </lineage>
</organism>
<keyword evidence="8" id="KW-1133">Transmembrane helix</keyword>
<name>A0A4Q0YC20_9BACT</name>
<dbReference type="InterPro" id="IPR004358">
    <property type="entry name" value="Sig_transdc_His_kin-like_C"/>
</dbReference>
<reference evidence="10 11" key="1">
    <citation type="submission" date="2017-10" db="EMBL/GenBank/DDBJ databases">
        <title>Genomics of the genus Arcobacter.</title>
        <authorList>
            <person name="Perez-Cataluna A."/>
            <person name="Figueras M.J."/>
        </authorList>
    </citation>
    <scope>NUCLEOTIDE SEQUENCE [LARGE SCALE GENOMIC DNA]</scope>
    <source>
        <strain evidence="10 11">CECT 8993</strain>
    </source>
</reference>
<gene>
    <name evidence="10" type="ORF">CRV08_08760</name>
</gene>
<keyword evidence="8" id="KW-0812">Transmembrane</keyword>
<evidence type="ECO:0000256" key="6">
    <source>
        <dbReference type="ARBA" id="ARBA00022840"/>
    </source>
</evidence>
<keyword evidence="6" id="KW-0067">ATP-binding</keyword>
<protein>
    <recommendedName>
        <fullName evidence="2">histidine kinase</fullName>
        <ecNumber evidence="2">2.7.13.3</ecNumber>
    </recommendedName>
</protein>
<dbReference type="InterPro" id="IPR000014">
    <property type="entry name" value="PAS"/>
</dbReference>
<dbReference type="AlphaFoldDB" id="A0A4Q0YC20"/>
<evidence type="ECO:0000256" key="3">
    <source>
        <dbReference type="ARBA" id="ARBA00022679"/>
    </source>
</evidence>
<dbReference type="Proteomes" id="UP000290172">
    <property type="component" value="Unassembled WGS sequence"/>
</dbReference>
<dbReference type="InterPro" id="IPR036097">
    <property type="entry name" value="HisK_dim/P_sf"/>
</dbReference>
<dbReference type="Gene3D" id="3.40.50.2300">
    <property type="match status" value="2"/>
</dbReference>
<comment type="caution">
    <text evidence="10">The sequence shown here is derived from an EMBL/GenBank/DDBJ whole genome shotgun (WGS) entry which is preliminary data.</text>
</comment>
<sequence>MVPFRRCHFFNINSIIITFMKKLFLFLIFQSFLFANNSILIINSYHKGYEFSDKIIAGIEKVLYPRTDIDINTLYMDSKRVTSQEYYDSLKKLYRVQLKNRKYDLVMAIDRFAYDFVLDIYKDFFNNKPILAVGIENFSYEKAKRFGVENTVSALLERRDLQGNVDIIRTIFPSMKKLYIINDKSLNALHTEPLINELIQSFNGSFELSYLKEDNLENLIKRFSKRDETTAALFIRFYKNSNGELNKNQAISNFIKNAKIPIFVTDSIFIKKGAAGGKIIDLFKFGEKSGKMALDILEGKPHKIVVSDDLQYVFDSTKLSEFTLPVDALKVPYTLVNKRVTFYDKHRGFINFVFTISPFLVFLILGLVHNIYMRKRIEKDLRKRIEFDETLLNAIDNPIFWEDSEGIIVEANNNFCKLLKVESKTLYGKRLEDFKELDSVRKIIEVLENYRKDVNENYEFNYIDDNAKTRIYLLKQEKFKDKKSISEGFVTIFTDITKEKEIILEQQKNRQFVIQQSKLAEIGEIFSSIAHQWKSPLVEITAIAQELFYTKSCKEIKEDDSFVKDIMNQVTYMTDTINDFQKFIMPSNKKISFNIEDAIKSMLHIVRHNMKYNNIKIDLEIKENTNLNVYGYKNEFMQSVLNILNNAKDALLNKDYKNRRIEIKIFNQNNLLIITIKDNAGGIKNENPYKIFEPYFTTKEDGHGIGLYMTKVIIEDKMDGQIFVRNVEDGAIFTIKLGQRI</sequence>
<dbReference type="SMART" id="SM00387">
    <property type="entry name" value="HATPase_c"/>
    <property type="match status" value="1"/>
</dbReference>
<keyword evidence="7" id="KW-0902">Two-component regulatory system</keyword>
<dbReference type="Pfam" id="PF02518">
    <property type="entry name" value="HATPase_c"/>
    <property type="match status" value="1"/>
</dbReference>
<dbReference type="Gene3D" id="1.10.287.130">
    <property type="match status" value="1"/>
</dbReference>